<dbReference type="PROSITE" id="PS51257">
    <property type="entry name" value="PROKAR_LIPOPROTEIN"/>
    <property type="match status" value="1"/>
</dbReference>
<accession>A0ABS4ZIX8</accession>
<feature type="chain" id="PRO_5046817725" evidence="1">
    <location>
        <begin position="25"/>
        <end position="424"/>
    </location>
</feature>
<dbReference type="Gene3D" id="3.40.190.10">
    <property type="entry name" value="Periplasmic binding protein-like II"/>
    <property type="match status" value="1"/>
</dbReference>
<evidence type="ECO:0000256" key="1">
    <source>
        <dbReference type="SAM" id="SignalP"/>
    </source>
</evidence>
<sequence length="424" mass="45174">MSTPANRRAAGGIAVVAAGALALAGCGASDADTDANTGDGSAPTELSISTFNDFGYTEELLAMYEEETGIRVIHNRAATSNDARYNLFQKLGSSGLSDIEGVEVDWFAELMEYSDLLAPVPAGVEGRWLDWKEAAATDADGNLVAYGTDIGPQGICFRADLFEAAGLPSDRDEVAELFPTWDAFFDVADDYVEATGQPFIDASNSVLQGMVNQLTEIYETPDGEIIADSNSAVREAYDTVIERALPVSAYAGQWSDDWYASMSSGEFATMLCPPWMHGIIAGEAPNVDGWDVASAYPGGGSNWGGSYLVVPANGDNVEAAQALADWLTSPETQVKAFENAGAFPSQPAAYESESLTGYVSEYFNDAPTGQIGIDRAESVSVEPFKGPKFFPIHDALNQAVTRVFDGLESPDDSWNTWLNEVASL</sequence>
<comment type="caution">
    <text evidence="2">The sequence shown here is derived from an EMBL/GenBank/DDBJ whole genome shotgun (WGS) entry which is preliminary data.</text>
</comment>
<dbReference type="Proteomes" id="UP001519362">
    <property type="component" value="Unassembled WGS sequence"/>
</dbReference>
<dbReference type="PANTHER" id="PTHR43649:SF32">
    <property type="entry name" value="SUGAR BINDING SECRETED PROTEIN"/>
    <property type="match status" value="1"/>
</dbReference>
<protein>
    <submittedName>
        <fullName evidence="2">Cellobiose transport system substrate-binding protein</fullName>
    </submittedName>
</protein>
<proteinExistence type="predicted"/>
<feature type="signal peptide" evidence="1">
    <location>
        <begin position="1"/>
        <end position="24"/>
    </location>
</feature>
<dbReference type="SUPFAM" id="SSF53850">
    <property type="entry name" value="Periplasmic binding protein-like II"/>
    <property type="match status" value="1"/>
</dbReference>
<dbReference type="InterPro" id="IPR006059">
    <property type="entry name" value="SBP"/>
</dbReference>
<name>A0ABS4ZIX8_9MICO</name>
<dbReference type="InterPro" id="IPR050490">
    <property type="entry name" value="Bact_solute-bd_prot1"/>
</dbReference>
<gene>
    <name evidence="2" type="ORF">JOF34_001027</name>
</gene>
<evidence type="ECO:0000313" key="3">
    <source>
        <dbReference type="Proteomes" id="UP001519362"/>
    </source>
</evidence>
<evidence type="ECO:0000313" key="2">
    <source>
        <dbReference type="EMBL" id="MBP2436441.1"/>
    </source>
</evidence>
<dbReference type="Pfam" id="PF13416">
    <property type="entry name" value="SBP_bac_8"/>
    <property type="match status" value="1"/>
</dbReference>
<dbReference type="PANTHER" id="PTHR43649">
    <property type="entry name" value="ARABINOSE-BINDING PROTEIN-RELATED"/>
    <property type="match status" value="1"/>
</dbReference>
<keyword evidence="1" id="KW-0732">Signal</keyword>
<keyword evidence="3" id="KW-1185">Reference proteome</keyword>
<dbReference type="EMBL" id="JAGIOL010000001">
    <property type="protein sequence ID" value="MBP2436441.1"/>
    <property type="molecule type" value="Genomic_DNA"/>
</dbReference>
<reference evidence="2 3" key="1">
    <citation type="submission" date="2021-03" db="EMBL/GenBank/DDBJ databases">
        <title>Sequencing the genomes of 1000 actinobacteria strains.</title>
        <authorList>
            <person name="Klenk H.-P."/>
        </authorList>
    </citation>
    <scope>NUCLEOTIDE SEQUENCE [LARGE SCALE GENOMIC DNA]</scope>
    <source>
        <strain evidence="2 3">DSM 24221</strain>
    </source>
</reference>
<organism evidence="2 3">
    <name type="scientific">Microbacterium amylolyticum</name>
    <dbReference type="NCBI Taxonomy" id="936337"/>
    <lineage>
        <taxon>Bacteria</taxon>
        <taxon>Bacillati</taxon>
        <taxon>Actinomycetota</taxon>
        <taxon>Actinomycetes</taxon>
        <taxon>Micrococcales</taxon>
        <taxon>Microbacteriaceae</taxon>
        <taxon>Microbacterium</taxon>
    </lineage>
</organism>
<dbReference type="RefSeq" id="WP_165136366.1">
    <property type="nucleotide sequence ID" value="NZ_CP049253.1"/>
</dbReference>